<proteinExistence type="predicted"/>
<dbReference type="SUPFAM" id="SSF48726">
    <property type="entry name" value="Immunoglobulin"/>
    <property type="match status" value="1"/>
</dbReference>
<evidence type="ECO:0000256" key="4">
    <source>
        <dbReference type="ARBA" id="ARBA00022737"/>
    </source>
</evidence>
<evidence type="ECO:0000256" key="8">
    <source>
        <dbReference type="ARBA" id="ARBA00023157"/>
    </source>
</evidence>
<dbReference type="GO" id="GO:0070593">
    <property type="term" value="P:dendrite self-avoidance"/>
    <property type="evidence" value="ECO:0007669"/>
    <property type="project" value="TreeGrafter"/>
</dbReference>
<keyword evidence="5" id="KW-0130">Cell adhesion</keyword>
<dbReference type="Proteomes" id="UP001054945">
    <property type="component" value="Unassembled WGS sequence"/>
</dbReference>
<feature type="signal peptide" evidence="10">
    <location>
        <begin position="1"/>
        <end position="20"/>
    </location>
</feature>
<comment type="caution">
    <text evidence="12">The sequence shown here is derived from an EMBL/GenBank/DDBJ whole genome shotgun (WGS) entry which is preliminary data.</text>
</comment>
<evidence type="ECO:0000313" key="13">
    <source>
        <dbReference type="Proteomes" id="UP001054945"/>
    </source>
</evidence>
<dbReference type="AlphaFoldDB" id="A0AAV4M676"/>
<keyword evidence="8" id="KW-1015">Disulfide bond</keyword>
<evidence type="ECO:0000259" key="11">
    <source>
        <dbReference type="PROSITE" id="PS50835"/>
    </source>
</evidence>
<dbReference type="InterPro" id="IPR003599">
    <property type="entry name" value="Ig_sub"/>
</dbReference>
<protein>
    <submittedName>
        <fullName evidence="12">Down syndrome cell adhesion molecule-like protein Dscam2</fullName>
    </submittedName>
</protein>
<evidence type="ECO:0000313" key="12">
    <source>
        <dbReference type="EMBL" id="GIX67858.1"/>
    </source>
</evidence>
<dbReference type="PROSITE" id="PS50835">
    <property type="entry name" value="IG_LIKE"/>
    <property type="match status" value="1"/>
</dbReference>
<comment type="subcellular location">
    <subcellularLocation>
        <location evidence="1">Membrane</location>
        <topology evidence="1">Single-pass membrane protein</topology>
    </subcellularLocation>
</comment>
<feature type="chain" id="PRO_5043629702" evidence="10">
    <location>
        <begin position="21"/>
        <end position="160"/>
    </location>
</feature>
<evidence type="ECO:0000256" key="7">
    <source>
        <dbReference type="ARBA" id="ARBA00023136"/>
    </source>
</evidence>
<dbReference type="GO" id="GO:0098632">
    <property type="term" value="F:cell-cell adhesion mediator activity"/>
    <property type="evidence" value="ECO:0007669"/>
    <property type="project" value="TreeGrafter"/>
</dbReference>
<dbReference type="SMART" id="SM00409">
    <property type="entry name" value="IG"/>
    <property type="match status" value="1"/>
</dbReference>
<dbReference type="GO" id="GO:0030424">
    <property type="term" value="C:axon"/>
    <property type="evidence" value="ECO:0007669"/>
    <property type="project" value="TreeGrafter"/>
</dbReference>
<dbReference type="InterPro" id="IPR013098">
    <property type="entry name" value="Ig_I-set"/>
</dbReference>
<evidence type="ECO:0000256" key="9">
    <source>
        <dbReference type="ARBA" id="ARBA00023319"/>
    </source>
</evidence>
<keyword evidence="9" id="KW-0393">Immunoglobulin domain</keyword>
<keyword evidence="13" id="KW-1185">Reference proteome</keyword>
<keyword evidence="2" id="KW-0812">Transmembrane</keyword>
<keyword evidence="4" id="KW-0677">Repeat</keyword>
<dbReference type="SMART" id="SM00408">
    <property type="entry name" value="IGc2"/>
    <property type="match status" value="1"/>
</dbReference>
<keyword evidence="3 10" id="KW-0732">Signal</keyword>
<dbReference type="InterPro" id="IPR007110">
    <property type="entry name" value="Ig-like_dom"/>
</dbReference>
<evidence type="ECO:0000256" key="6">
    <source>
        <dbReference type="ARBA" id="ARBA00022989"/>
    </source>
</evidence>
<feature type="domain" description="Ig-like" evidence="11">
    <location>
        <begin position="28"/>
        <end position="122"/>
    </location>
</feature>
<evidence type="ECO:0000256" key="2">
    <source>
        <dbReference type="ARBA" id="ARBA00022692"/>
    </source>
</evidence>
<evidence type="ECO:0000256" key="3">
    <source>
        <dbReference type="ARBA" id="ARBA00022729"/>
    </source>
</evidence>
<evidence type="ECO:0000256" key="1">
    <source>
        <dbReference type="ARBA" id="ARBA00004167"/>
    </source>
</evidence>
<dbReference type="EMBL" id="BPLR01001909">
    <property type="protein sequence ID" value="GIX67858.1"/>
    <property type="molecule type" value="Genomic_DNA"/>
</dbReference>
<organism evidence="12 13">
    <name type="scientific">Caerostris extrusa</name>
    <name type="common">Bark spider</name>
    <name type="synonym">Caerostris bankana</name>
    <dbReference type="NCBI Taxonomy" id="172846"/>
    <lineage>
        <taxon>Eukaryota</taxon>
        <taxon>Metazoa</taxon>
        <taxon>Ecdysozoa</taxon>
        <taxon>Arthropoda</taxon>
        <taxon>Chelicerata</taxon>
        <taxon>Arachnida</taxon>
        <taxon>Araneae</taxon>
        <taxon>Araneomorphae</taxon>
        <taxon>Entelegynae</taxon>
        <taxon>Araneoidea</taxon>
        <taxon>Araneidae</taxon>
        <taxon>Caerostris</taxon>
    </lineage>
</organism>
<evidence type="ECO:0000256" key="10">
    <source>
        <dbReference type="SAM" id="SignalP"/>
    </source>
</evidence>
<reference evidence="12 13" key="1">
    <citation type="submission" date="2021-06" db="EMBL/GenBank/DDBJ databases">
        <title>Caerostris extrusa draft genome.</title>
        <authorList>
            <person name="Kono N."/>
            <person name="Arakawa K."/>
        </authorList>
    </citation>
    <scope>NUCLEOTIDE SEQUENCE [LARGE SCALE GENOMIC DNA]</scope>
</reference>
<gene>
    <name evidence="12" type="primary">Dscam2</name>
    <name evidence="12" type="ORF">CEXT_389911</name>
</gene>
<dbReference type="GO" id="GO:0005886">
    <property type="term" value="C:plasma membrane"/>
    <property type="evidence" value="ECO:0007669"/>
    <property type="project" value="TreeGrafter"/>
</dbReference>
<name>A0AAV4M676_CAEEX</name>
<evidence type="ECO:0000256" key="5">
    <source>
        <dbReference type="ARBA" id="ARBA00022889"/>
    </source>
</evidence>
<dbReference type="InterPro" id="IPR003598">
    <property type="entry name" value="Ig_sub2"/>
</dbReference>
<dbReference type="GO" id="GO:0007411">
    <property type="term" value="P:axon guidance"/>
    <property type="evidence" value="ECO:0007669"/>
    <property type="project" value="TreeGrafter"/>
</dbReference>
<dbReference type="CDD" id="cd20956">
    <property type="entry name" value="IgI_4_Dscam"/>
    <property type="match status" value="1"/>
</dbReference>
<dbReference type="PANTHER" id="PTHR10075">
    <property type="entry name" value="BASIGIN RELATED"/>
    <property type="match status" value="1"/>
</dbReference>
<sequence>MCMIHLKIILAAIIKAEVEGSISEFRCATIFNLSISEQTIHPGNTVSLRCIATGNPSPRVTWYLDGTVIGRTSRISLGDYVTDHAHMVSFLNISETHMEDGGEYTCEVSNDVGSTSHSARLNVNGPAFVRSMPNVTAISSEDLMIRCPYGGYPIKAVPVV</sequence>
<dbReference type="PANTHER" id="PTHR10075:SF14">
    <property type="entry name" value="CELL ADHESION MOLECULE DSCAM2-RELATED"/>
    <property type="match status" value="1"/>
</dbReference>
<dbReference type="GO" id="GO:0007156">
    <property type="term" value="P:homophilic cell adhesion via plasma membrane adhesion molecules"/>
    <property type="evidence" value="ECO:0007669"/>
    <property type="project" value="TreeGrafter"/>
</dbReference>
<keyword evidence="7" id="KW-0472">Membrane</keyword>
<dbReference type="FunFam" id="2.60.40.10:FF:000017">
    <property type="entry name" value="Down syndrome cell adhesion molecule b"/>
    <property type="match status" value="1"/>
</dbReference>
<dbReference type="InterPro" id="IPR036179">
    <property type="entry name" value="Ig-like_dom_sf"/>
</dbReference>
<keyword evidence="6" id="KW-1133">Transmembrane helix</keyword>
<dbReference type="InterPro" id="IPR013783">
    <property type="entry name" value="Ig-like_fold"/>
</dbReference>
<dbReference type="Gene3D" id="2.60.40.10">
    <property type="entry name" value="Immunoglobulins"/>
    <property type="match status" value="1"/>
</dbReference>
<dbReference type="Pfam" id="PF07679">
    <property type="entry name" value="I-set"/>
    <property type="match status" value="1"/>
</dbReference>
<accession>A0AAV4M676</accession>